<accession>A0ABU1GSE3</accession>
<organism evidence="9 10">
    <name type="scientific">Larsenimonas suaedae</name>
    <dbReference type="NCBI Taxonomy" id="1851019"/>
    <lineage>
        <taxon>Bacteria</taxon>
        <taxon>Pseudomonadati</taxon>
        <taxon>Pseudomonadota</taxon>
        <taxon>Gammaproteobacteria</taxon>
        <taxon>Oceanospirillales</taxon>
        <taxon>Halomonadaceae</taxon>
        <taxon>Larsenimonas</taxon>
    </lineage>
</organism>
<dbReference type="Proteomes" id="UP001269375">
    <property type="component" value="Unassembled WGS sequence"/>
</dbReference>
<sequence length="753" mass="80369">MTHMGTLADIDRGPEPYPSDSNPNPLPEAMLALQAHGARVSSPMVRVGWREGDRGARRGEDRFEPVSWAAATRLVHDELTRVSTTHGNEAIYAGSYGWGSAGRFHHAQSQLKRLLNLYGGFTGSKHTYSYGAGAVIVPHVLGQEYGGTNACAPAWAHIERHTDLMVAFGGFRAGNTRCDAGGVLSHEARDALARACRRGMTLIVISPDAADAPDFPNVHHVPIRPTTDAALLLALCTWLIDHGRADRAFVDRFCVGGDALARYLEGRDDGVPKTAAWAEAITGVPRARIEWLAERLARATRPLVALSWSLQRTRFAEQPYWAAIALASHLGAIGVPGGGVAFGLGSVNSVGLGGPAMAAPGVPQGHNPVTKAIPVAALGEMLARPGEALVFNGETQPLPEIKLVYWAGGNPFHHHQDLNRLHRLWQRPETVIVHEPVWSATATRADIVLPVTLPSERADIAGSSFDRHLVYSSALHEPRGQARTDHAICTAIAAHGGKAAAFTDGLTVEAWLERLYGGYRARHPELPSFETFKAHGAVSLTAAEPERLTVPLKAFIDAPERAPLSTPSGRIELFSQAIEGFGCIDCGPHPRWQAPEEWLGGALARRFPLHLLSPQPHHRLHSQGDPVGESAAHKIEGREAVTLSCHDADARGLRPGQTVKLFNDRGACLAGLSVSDTLMAGVAVLPTGAWLEYAPGLFASNGSPLECAGNPNVLTADRPSSTLSWGCGANSCLIEVVAATANEGAARPARHID</sequence>
<comment type="similarity">
    <text evidence="2">Belongs to the prokaryotic molybdopterin-containing oxidoreductase family.</text>
</comment>
<evidence type="ECO:0000256" key="5">
    <source>
        <dbReference type="ARBA" id="ARBA00023002"/>
    </source>
</evidence>
<protein>
    <submittedName>
        <fullName evidence="9">Molybdopterin-dependent oxidoreductase</fullName>
    </submittedName>
</protein>
<feature type="region of interest" description="Disordered" evidence="6">
    <location>
        <begin position="1"/>
        <end position="25"/>
    </location>
</feature>
<evidence type="ECO:0000259" key="7">
    <source>
        <dbReference type="Pfam" id="PF00384"/>
    </source>
</evidence>
<dbReference type="Pfam" id="PF01568">
    <property type="entry name" value="Molydop_binding"/>
    <property type="match status" value="1"/>
</dbReference>
<dbReference type="InterPro" id="IPR006656">
    <property type="entry name" value="Mopterin_OxRdtase"/>
</dbReference>
<feature type="domain" description="Molybdopterin oxidoreductase" evidence="7">
    <location>
        <begin position="39"/>
        <end position="493"/>
    </location>
</feature>
<dbReference type="Pfam" id="PF00384">
    <property type="entry name" value="Molybdopterin"/>
    <property type="match status" value="1"/>
</dbReference>
<dbReference type="RefSeq" id="WP_251592583.1">
    <property type="nucleotide sequence ID" value="NZ_JAMLJI010000002.1"/>
</dbReference>
<evidence type="ECO:0000256" key="4">
    <source>
        <dbReference type="ARBA" id="ARBA00022723"/>
    </source>
</evidence>
<dbReference type="SUPFAM" id="SSF53706">
    <property type="entry name" value="Formate dehydrogenase/DMSO reductase, domains 1-3"/>
    <property type="match status" value="1"/>
</dbReference>
<evidence type="ECO:0000313" key="10">
    <source>
        <dbReference type="Proteomes" id="UP001269375"/>
    </source>
</evidence>
<dbReference type="Gene3D" id="3.40.228.10">
    <property type="entry name" value="Dimethylsulfoxide Reductase, domain 2"/>
    <property type="match status" value="1"/>
</dbReference>
<proteinExistence type="inferred from homology"/>
<evidence type="ECO:0000256" key="1">
    <source>
        <dbReference type="ARBA" id="ARBA00001942"/>
    </source>
</evidence>
<dbReference type="EMBL" id="JARWAO010000001">
    <property type="protein sequence ID" value="MDR5894952.1"/>
    <property type="molecule type" value="Genomic_DNA"/>
</dbReference>
<dbReference type="Gene3D" id="3.40.50.740">
    <property type="match status" value="1"/>
</dbReference>
<evidence type="ECO:0000313" key="9">
    <source>
        <dbReference type="EMBL" id="MDR5894952.1"/>
    </source>
</evidence>
<keyword evidence="5" id="KW-0560">Oxidoreductase</keyword>
<comment type="caution">
    <text evidence="9">The sequence shown here is derived from an EMBL/GenBank/DDBJ whole genome shotgun (WGS) entry which is preliminary data.</text>
</comment>
<comment type="cofactor">
    <cofactor evidence="1">
        <name>Mo-bis(molybdopterin guanine dinucleotide)</name>
        <dbReference type="ChEBI" id="CHEBI:60539"/>
    </cofactor>
</comment>
<dbReference type="PANTHER" id="PTHR43742:SF10">
    <property type="entry name" value="TRIMETHYLAMINE-N-OXIDE REDUCTASE 2"/>
    <property type="match status" value="1"/>
</dbReference>
<evidence type="ECO:0000256" key="3">
    <source>
        <dbReference type="ARBA" id="ARBA00022505"/>
    </source>
</evidence>
<dbReference type="InterPro" id="IPR009010">
    <property type="entry name" value="Asp_de-COase-like_dom_sf"/>
</dbReference>
<gene>
    <name evidence="9" type="ORF">QC825_02535</name>
</gene>
<evidence type="ECO:0000256" key="2">
    <source>
        <dbReference type="ARBA" id="ARBA00010312"/>
    </source>
</evidence>
<reference evidence="9 10" key="1">
    <citation type="submission" date="2023-04" db="EMBL/GenBank/DDBJ databases">
        <title>A long-awaited taxogenomic arrangement of the family Halomonadaceae.</title>
        <authorList>
            <person name="De La Haba R."/>
            <person name="Chuvochina M."/>
            <person name="Wittouck S."/>
            <person name="Arahal D.R."/>
            <person name="Sanchez-Porro C."/>
            <person name="Hugenholtz P."/>
            <person name="Ventosa A."/>
        </authorList>
    </citation>
    <scope>NUCLEOTIDE SEQUENCE [LARGE SCALE GENOMIC DNA]</scope>
    <source>
        <strain evidence="9 10">DSM 22428</strain>
    </source>
</reference>
<dbReference type="Gene3D" id="3.90.55.10">
    <property type="entry name" value="Dimethylsulfoxide Reductase, domain 3"/>
    <property type="match status" value="1"/>
</dbReference>
<dbReference type="InterPro" id="IPR050612">
    <property type="entry name" value="Prok_Mopterin_Oxidored"/>
</dbReference>
<keyword evidence="4" id="KW-0479">Metal-binding</keyword>
<keyword evidence="3" id="KW-0500">Molybdenum</keyword>
<name>A0ABU1GSE3_9GAMM</name>
<dbReference type="PANTHER" id="PTHR43742">
    <property type="entry name" value="TRIMETHYLAMINE-N-OXIDE REDUCTASE"/>
    <property type="match status" value="1"/>
</dbReference>
<keyword evidence="10" id="KW-1185">Reference proteome</keyword>
<evidence type="ECO:0000259" key="8">
    <source>
        <dbReference type="Pfam" id="PF01568"/>
    </source>
</evidence>
<evidence type="ECO:0000256" key="6">
    <source>
        <dbReference type="SAM" id="MobiDB-lite"/>
    </source>
</evidence>
<feature type="domain" description="Molybdopterin dinucleotide-binding" evidence="8">
    <location>
        <begin position="609"/>
        <end position="732"/>
    </location>
</feature>
<dbReference type="InterPro" id="IPR006657">
    <property type="entry name" value="MoPterin_dinucl-bd_dom"/>
</dbReference>
<dbReference type="Gene3D" id="2.40.40.20">
    <property type="match status" value="1"/>
</dbReference>
<dbReference type="SUPFAM" id="SSF50692">
    <property type="entry name" value="ADC-like"/>
    <property type="match status" value="1"/>
</dbReference>